<sequence>MKRDGPADLQVIDRFNGGAGWVAYPDETMQRASHALPTPEGVWVVDPVDADGVDDLLAEVGEEGTGASDVAGVAVCLDRHKRDAAAVARRHDVDVYVPTWMSGVVDEIDAPVSRFAGELGESGFESFVIRESSLPPWQEAGLYNPATGTMVVPESVGTVSYFLAGDEQLGVHPMLRLTPPDALRSHGRPEQLRVGHGAGVQENAASTIEAALNSSRANTPSLYAKTLKGFLTG</sequence>
<name>A0A3A6QPV8_9EURY</name>
<dbReference type="AlphaFoldDB" id="A0A3A6QPV8"/>
<protein>
    <recommendedName>
        <fullName evidence="3">MBL fold metallo-hydrolase</fullName>
    </recommendedName>
</protein>
<dbReference type="EMBL" id="QMDW01000007">
    <property type="protein sequence ID" value="RJX50103.1"/>
    <property type="molecule type" value="Genomic_DNA"/>
</dbReference>
<proteinExistence type="predicted"/>
<dbReference type="Proteomes" id="UP000281564">
    <property type="component" value="Unassembled WGS sequence"/>
</dbReference>
<evidence type="ECO:0008006" key="3">
    <source>
        <dbReference type="Google" id="ProtNLM"/>
    </source>
</evidence>
<accession>A0A3A6QPV8</accession>
<comment type="caution">
    <text evidence="1">The sequence shown here is derived from an EMBL/GenBank/DDBJ whole genome shotgun (WGS) entry which is preliminary data.</text>
</comment>
<gene>
    <name evidence="1" type="ORF">DP106_06425</name>
</gene>
<keyword evidence="2" id="KW-1185">Reference proteome</keyword>
<evidence type="ECO:0000313" key="2">
    <source>
        <dbReference type="Proteomes" id="UP000281564"/>
    </source>
</evidence>
<reference evidence="1 2" key="1">
    <citation type="submission" date="2018-06" db="EMBL/GenBank/DDBJ databases">
        <title>Halonotius sp. F13-13 a new haloarchaeeon isolated from a solar saltern from Isla Cristina, Huelva, Spain.</title>
        <authorList>
            <person name="Duran-Viseras A."/>
            <person name="Sanchez-Porro C."/>
            <person name="Ventosa A."/>
        </authorList>
    </citation>
    <scope>NUCLEOTIDE SEQUENCE [LARGE SCALE GENOMIC DNA]</scope>
    <source>
        <strain evidence="1 2">CECT 7525</strain>
    </source>
</reference>
<evidence type="ECO:0000313" key="1">
    <source>
        <dbReference type="EMBL" id="RJX50103.1"/>
    </source>
</evidence>
<organism evidence="1 2">
    <name type="scientific">Halonotius pteroides</name>
    <dbReference type="NCBI Taxonomy" id="268735"/>
    <lineage>
        <taxon>Archaea</taxon>
        <taxon>Methanobacteriati</taxon>
        <taxon>Methanobacteriota</taxon>
        <taxon>Stenosarchaea group</taxon>
        <taxon>Halobacteria</taxon>
        <taxon>Halobacteriales</taxon>
        <taxon>Haloferacaceae</taxon>
        <taxon>Halonotius</taxon>
    </lineage>
</organism>